<name>A0A9P3PMK8_LYOSH</name>
<feature type="transmembrane region" description="Helical" evidence="1">
    <location>
        <begin position="196"/>
        <end position="219"/>
    </location>
</feature>
<protein>
    <submittedName>
        <fullName evidence="2">Uncharacterized protein</fullName>
    </submittedName>
</protein>
<dbReference type="EMBL" id="BRPK01000004">
    <property type="protein sequence ID" value="GLB38071.1"/>
    <property type="molecule type" value="Genomic_DNA"/>
</dbReference>
<feature type="transmembrane region" description="Helical" evidence="1">
    <location>
        <begin position="64"/>
        <end position="82"/>
    </location>
</feature>
<dbReference type="PANTHER" id="PTHR12242:SF1">
    <property type="entry name" value="MYND-TYPE DOMAIN-CONTAINING PROTEIN"/>
    <property type="match status" value="1"/>
</dbReference>
<comment type="caution">
    <text evidence="2">The sequence shown here is derived from an EMBL/GenBank/DDBJ whole genome shotgun (WGS) entry which is preliminary data.</text>
</comment>
<keyword evidence="1" id="KW-1133">Transmembrane helix</keyword>
<proteinExistence type="predicted"/>
<accession>A0A9P3PMK8</accession>
<organism evidence="2 3">
    <name type="scientific">Lyophyllum shimeji</name>
    <name type="common">Hon-shimeji</name>
    <name type="synonym">Tricholoma shimeji</name>
    <dbReference type="NCBI Taxonomy" id="47721"/>
    <lineage>
        <taxon>Eukaryota</taxon>
        <taxon>Fungi</taxon>
        <taxon>Dikarya</taxon>
        <taxon>Basidiomycota</taxon>
        <taxon>Agaricomycotina</taxon>
        <taxon>Agaricomycetes</taxon>
        <taxon>Agaricomycetidae</taxon>
        <taxon>Agaricales</taxon>
        <taxon>Tricholomatineae</taxon>
        <taxon>Lyophyllaceae</taxon>
        <taxon>Lyophyllum</taxon>
    </lineage>
</organism>
<feature type="transmembrane region" description="Helical" evidence="1">
    <location>
        <begin position="153"/>
        <end position="176"/>
    </location>
</feature>
<dbReference type="Proteomes" id="UP001063166">
    <property type="component" value="Unassembled WGS sequence"/>
</dbReference>
<feature type="transmembrane region" description="Helical" evidence="1">
    <location>
        <begin position="31"/>
        <end position="52"/>
    </location>
</feature>
<gene>
    <name evidence="2" type="ORF">LshimejAT787_0411220</name>
</gene>
<dbReference type="GO" id="GO:0016020">
    <property type="term" value="C:membrane"/>
    <property type="evidence" value="ECO:0007669"/>
    <property type="project" value="TreeGrafter"/>
</dbReference>
<feature type="transmembrane region" description="Helical" evidence="1">
    <location>
        <begin position="117"/>
        <end position="141"/>
    </location>
</feature>
<dbReference type="AlphaFoldDB" id="A0A9P3PMK8"/>
<evidence type="ECO:0000256" key="1">
    <source>
        <dbReference type="SAM" id="Phobius"/>
    </source>
</evidence>
<keyword evidence="1" id="KW-0812">Transmembrane</keyword>
<dbReference type="OrthoDB" id="419711at2759"/>
<reference evidence="2" key="1">
    <citation type="submission" date="2022-07" db="EMBL/GenBank/DDBJ databases">
        <title>The genome of Lyophyllum shimeji provides insight into the initial evolution of ectomycorrhizal fungal genome.</title>
        <authorList>
            <person name="Kobayashi Y."/>
            <person name="Shibata T."/>
            <person name="Hirakawa H."/>
            <person name="Shigenobu S."/>
            <person name="Nishiyama T."/>
            <person name="Yamada A."/>
            <person name="Hasebe M."/>
            <person name="Kawaguchi M."/>
        </authorList>
    </citation>
    <scope>NUCLEOTIDE SEQUENCE</scope>
    <source>
        <strain evidence="2">AT787</strain>
    </source>
</reference>
<evidence type="ECO:0000313" key="3">
    <source>
        <dbReference type="Proteomes" id="UP001063166"/>
    </source>
</evidence>
<dbReference type="PANTHER" id="PTHR12242">
    <property type="entry name" value="OS02G0130600 PROTEIN-RELATED"/>
    <property type="match status" value="1"/>
</dbReference>
<keyword evidence="1" id="KW-0472">Membrane</keyword>
<keyword evidence="3" id="KW-1185">Reference proteome</keyword>
<sequence length="261" mass="29223">MTVYLYPQLGVTTPFDPAHKHVTSPFLSAPVLAGVRLLIAFYTLVTLLVTLIWEGVRDDAAGSFFSYFTHLSYIGLCAYFFASGVQTFAFARSLRAAGGAVDATSYPLQRWPRFLQFLHVLLQGTITVFPIIVTVVFWVLLASPTIFDRIETAWSNISVHAINTAFALFEVLLTNIPLPRGFYVYTFLDPKKQGAVLAAYIFGIAAGYIIVFLLVRLLVVLRVRLVAQYCRIRAEEGRTSPEAFEEWEEIERPSKEVPTAV</sequence>
<evidence type="ECO:0000313" key="2">
    <source>
        <dbReference type="EMBL" id="GLB38071.1"/>
    </source>
</evidence>